<dbReference type="EnsemblMetazoa" id="XM_016983113">
    <property type="protein sequence ID" value="XP_016838602"/>
    <property type="gene ID" value="LOC100679786"/>
</dbReference>
<keyword evidence="3" id="KW-1185">Reference proteome</keyword>
<dbReference type="InParanoid" id="A0A7M7IVN5"/>
<feature type="domain" description="Mutator-like transposase" evidence="1">
    <location>
        <begin position="113"/>
        <end position="227"/>
    </location>
</feature>
<sequence length="240" mass="26919">MDQTSLVAYIQKIGENDPPPAVVNTVLEGRIFVCLERLAEGLVCKKCYAILSLLDAVDSDCEDLHTIYEVQCQNCQTTSIVDCEMNKVYAEEVDVRRNVLHDEHFGQRTGVKGRRILDVVYFANQLVCGQCNAILSLLDIIQEEAHGFASIFAISCRVCKTVCNVYTDKQHLVGNGPEKHFDMNTITVGSCILNGKTKADMDLFFSRAQIPIMDSEMFAAHEKEIRDIEMRLGYGNTQPE</sequence>
<evidence type="ECO:0000259" key="1">
    <source>
        <dbReference type="Pfam" id="PF20700"/>
    </source>
</evidence>
<gene>
    <name evidence="2" type="primary">100679786</name>
</gene>
<organism evidence="2 3">
    <name type="scientific">Nasonia vitripennis</name>
    <name type="common">Parasitic wasp</name>
    <dbReference type="NCBI Taxonomy" id="7425"/>
    <lineage>
        <taxon>Eukaryota</taxon>
        <taxon>Metazoa</taxon>
        <taxon>Ecdysozoa</taxon>
        <taxon>Arthropoda</taxon>
        <taxon>Hexapoda</taxon>
        <taxon>Insecta</taxon>
        <taxon>Pterygota</taxon>
        <taxon>Neoptera</taxon>
        <taxon>Endopterygota</taxon>
        <taxon>Hymenoptera</taxon>
        <taxon>Apocrita</taxon>
        <taxon>Proctotrupomorpha</taxon>
        <taxon>Chalcidoidea</taxon>
        <taxon>Pteromalidae</taxon>
        <taxon>Pteromalinae</taxon>
        <taxon>Nasonia</taxon>
    </lineage>
</organism>
<dbReference type="Proteomes" id="UP000002358">
    <property type="component" value="Chromosome 2"/>
</dbReference>
<accession>A0A7M7IVN5</accession>
<dbReference type="OrthoDB" id="7698403at2759"/>
<dbReference type="InterPro" id="IPR049012">
    <property type="entry name" value="Mutator_transp_dom"/>
</dbReference>
<reference evidence="2" key="1">
    <citation type="submission" date="2021-01" db="UniProtKB">
        <authorList>
            <consortium name="EnsemblMetazoa"/>
        </authorList>
    </citation>
    <scope>IDENTIFICATION</scope>
</reference>
<protein>
    <recommendedName>
        <fullName evidence="1">Mutator-like transposase domain-containing protein</fullName>
    </recommendedName>
</protein>
<dbReference type="AlphaFoldDB" id="A0A7M7IVN5"/>
<name>A0A7M7IVN5_NASVI</name>
<evidence type="ECO:0000313" key="3">
    <source>
        <dbReference type="Proteomes" id="UP000002358"/>
    </source>
</evidence>
<evidence type="ECO:0000313" key="2">
    <source>
        <dbReference type="EnsemblMetazoa" id="XP_016838602"/>
    </source>
</evidence>
<dbReference type="Pfam" id="PF20700">
    <property type="entry name" value="Mutator"/>
    <property type="match status" value="1"/>
</dbReference>
<dbReference type="KEGG" id="nvi:100679786"/>
<proteinExistence type="predicted"/>